<name>Q74EC1_GEOSL</name>
<evidence type="ECO:0000313" key="5">
    <source>
        <dbReference type="EMBL" id="AAR34368.1"/>
    </source>
</evidence>
<dbReference type="Gene3D" id="1.20.120.50">
    <property type="entry name" value="Hemerythrin-like"/>
    <property type="match status" value="1"/>
</dbReference>
<dbReference type="EMBL" id="AE017180">
    <property type="protein sequence ID" value="AAR34368.1"/>
    <property type="molecule type" value="Genomic_DNA"/>
</dbReference>
<dbReference type="InterPro" id="IPR012312">
    <property type="entry name" value="Hemerythrin-like"/>
</dbReference>
<evidence type="ECO:0000259" key="4">
    <source>
        <dbReference type="Pfam" id="PF01814"/>
    </source>
</evidence>
<dbReference type="SMR" id="Q74EC1"/>
<dbReference type="EnsemblBacteria" id="AAR34368">
    <property type="protein sequence ID" value="AAR34368"/>
    <property type="gene ID" value="GSU1042"/>
</dbReference>
<dbReference type="STRING" id="243231.GSU1042"/>
<gene>
    <name evidence="5" type="ordered locus">GSU1042</name>
</gene>
<proteinExistence type="inferred from homology"/>
<dbReference type="PATRIC" id="fig|243231.5.peg.1040"/>
<dbReference type="Pfam" id="PF01814">
    <property type="entry name" value="Hemerythrin"/>
    <property type="match status" value="1"/>
</dbReference>
<dbReference type="Proteomes" id="UP000000577">
    <property type="component" value="Chromosome"/>
</dbReference>
<dbReference type="PANTHER" id="PTHR37164:SF1">
    <property type="entry name" value="BACTERIOHEMERYTHRIN"/>
    <property type="match status" value="1"/>
</dbReference>
<dbReference type="HOGENOM" id="CLU_086902_3_1_7"/>
<reference evidence="5 6" key="1">
    <citation type="journal article" date="2003" name="Science">
        <title>Genome of Geobacter sulfurreducens: metal reduction in subsurface environments.</title>
        <authorList>
            <person name="Methe B.A."/>
            <person name="Nelson K.E."/>
            <person name="Eisen J.A."/>
            <person name="Paulsen I.T."/>
            <person name="Nelson W."/>
            <person name="Heidelberg J.F."/>
            <person name="Wu D."/>
            <person name="Wu M."/>
            <person name="Ward N."/>
            <person name="Beanan M.J."/>
            <person name="Dodson R.J."/>
            <person name="Madupu R."/>
            <person name="Brinkac L.M."/>
            <person name="Daugherty S.C."/>
            <person name="DeBoy R.T."/>
            <person name="Durkin A.S."/>
            <person name="Gwinn M."/>
            <person name="Kolonay J.F."/>
            <person name="Sullivan S.A."/>
            <person name="Haft D.H."/>
            <person name="Selengut J."/>
            <person name="Davidsen T.M."/>
            <person name="Zafar N."/>
            <person name="White O."/>
            <person name="Tran B."/>
            <person name="Romero C."/>
            <person name="Forberger H.A."/>
            <person name="Weidman J."/>
            <person name="Khouri H."/>
            <person name="Feldblyum T.V."/>
            <person name="Utterback T.R."/>
            <person name="Van Aken S.E."/>
            <person name="Lovley D.R."/>
            <person name="Fraser C.M."/>
        </authorList>
    </citation>
    <scope>NUCLEOTIDE SEQUENCE [LARGE SCALE GENOMIC DNA]</scope>
    <source>
        <strain evidence="6">ATCC 51573 / DSM 12127 / PCA</strain>
    </source>
</reference>
<dbReference type="eggNOG" id="COG2703">
    <property type="taxonomic scope" value="Bacteria"/>
</dbReference>
<evidence type="ECO:0000256" key="3">
    <source>
        <dbReference type="ARBA" id="ARBA00023004"/>
    </source>
</evidence>
<dbReference type="AlphaFoldDB" id="Q74EC1"/>
<keyword evidence="3" id="KW-0408">Iron</keyword>
<evidence type="ECO:0000256" key="2">
    <source>
        <dbReference type="ARBA" id="ARBA00022723"/>
    </source>
</evidence>
<dbReference type="NCBIfam" id="NF033749">
    <property type="entry name" value="bact_hemeryth"/>
    <property type="match status" value="1"/>
</dbReference>
<keyword evidence="6" id="KW-1185">Reference proteome</keyword>
<evidence type="ECO:0000256" key="1">
    <source>
        <dbReference type="ARBA" id="ARBA00010587"/>
    </source>
</evidence>
<dbReference type="KEGG" id="gsu:GSU1042"/>
<dbReference type="InterPro" id="IPR035938">
    <property type="entry name" value="Hemerythrin-like_sf"/>
</dbReference>
<dbReference type="DNASU" id="2688715"/>
<dbReference type="InterPro" id="IPR012827">
    <property type="entry name" value="Hemerythrin_metal-bd"/>
</dbReference>
<accession>Q74EC1</accession>
<dbReference type="InParanoid" id="Q74EC1"/>
<dbReference type="SUPFAM" id="SSF47188">
    <property type="entry name" value="Hemerythrin-like"/>
    <property type="match status" value="1"/>
</dbReference>
<dbReference type="InterPro" id="IPR050669">
    <property type="entry name" value="Hemerythrin"/>
</dbReference>
<dbReference type="CDD" id="cd12107">
    <property type="entry name" value="Hemerythrin"/>
    <property type="match status" value="1"/>
</dbReference>
<sequence length="134" mass="15767">MVVWKDEYLIGVEQVDRQHRELFARFHRLMDALTGGTARHELLETIAFLESYAENHFREEESLQQECHYPDAGFHRMAHETFRRQLGDITASLAEQGVTNLLVIETGRTLFQWLVDHVCGMDREFASYLQQRVK</sequence>
<dbReference type="GO" id="GO:0046872">
    <property type="term" value="F:metal ion binding"/>
    <property type="evidence" value="ECO:0007669"/>
    <property type="project" value="UniProtKB-KW"/>
</dbReference>
<feature type="domain" description="Hemerythrin-like" evidence="4">
    <location>
        <begin position="11"/>
        <end position="127"/>
    </location>
</feature>
<dbReference type="RefSeq" id="WP_010941703.1">
    <property type="nucleotide sequence ID" value="NC_002939.5"/>
</dbReference>
<organism evidence="5 6">
    <name type="scientific">Geobacter sulfurreducens (strain ATCC 51573 / DSM 12127 / PCA)</name>
    <dbReference type="NCBI Taxonomy" id="243231"/>
    <lineage>
        <taxon>Bacteria</taxon>
        <taxon>Pseudomonadati</taxon>
        <taxon>Thermodesulfobacteriota</taxon>
        <taxon>Desulfuromonadia</taxon>
        <taxon>Geobacterales</taxon>
        <taxon>Geobacteraceae</taxon>
        <taxon>Geobacter</taxon>
    </lineage>
</organism>
<dbReference type="PANTHER" id="PTHR37164">
    <property type="entry name" value="BACTERIOHEMERYTHRIN"/>
    <property type="match status" value="1"/>
</dbReference>
<reference evidence="5 6" key="2">
    <citation type="journal article" date="2012" name="BMC Genomics">
        <title>Comparative genomic analysis of Geobacter sulfurreducens KN400, a strain with enhanced capacity for extracellular electron transfer and electricity production.</title>
        <authorList>
            <person name="Butler J.E."/>
            <person name="Young N.D."/>
            <person name="Aklujkar M."/>
            <person name="Lovley D.R."/>
        </authorList>
    </citation>
    <scope>NUCLEOTIDE SEQUENCE [LARGE SCALE GENOMIC DNA]</scope>
    <source>
        <strain evidence="6">ATCC 51573 / DSM 12127 / PCA</strain>
    </source>
</reference>
<protein>
    <submittedName>
        <fullName evidence="5">Hemerythrin family protein</fullName>
    </submittedName>
</protein>
<dbReference type="NCBIfam" id="TIGR02481">
    <property type="entry name" value="hemeryth_dom"/>
    <property type="match status" value="1"/>
</dbReference>
<dbReference type="OrthoDB" id="9774644at2"/>
<keyword evidence="2" id="KW-0479">Metal-binding</keyword>
<evidence type="ECO:0000313" key="6">
    <source>
        <dbReference type="Proteomes" id="UP000000577"/>
    </source>
</evidence>
<comment type="similarity">
    <text evidence="1">Belongs to the hemerythrin family.</text>
</comment>